<gene>
    <name evidence="4" type="ORF">PACLA_8A036504</name>
</gene>
<dbReference type="SUPFAM" id="SSF53448">
    <property type="entry name" value="Nucleotide-diphospho-sugar transferases"/>
    <property type="match status" value="1"/>
</dbReference>
<protein>
    <submittedName>
        <fullName evidence="4">Uncharacterized protein</fullName>
    </submittedName>
</protein>
<feature type="non-terminal residue" evidence="4">
    <location>
        <position position="1"/>
    </location>
</feature>
<evidence type="ECO:0000313" key="4">
    <source>
        <dbReference type="EMBL" id="CAB4025839.1"/>
    </source>
</evidence>
<sequence>MPYFPVWDWIRSDHNEDETASILHDWVDKVRPLYHGIDINTTNIDDKYEDAISANHWSLLRFKRLIDLRQAALDEARRLWADYIFFLDCDVYITHPNTIWSLLEERKAIISPLVHSFVKKSAFSNYWCGRDEK</sequence>
<keyword evidence="5" id="KW-1185">Reference proteome</keyword>
<dbReference type="InterPro" id="IPR029044">
    <property type="entry name" value="Nucleotide-diphossugar_trans"/>
</dbReference>
<accession>A0A6S7L067</accession>
<evidence type="ECO:0000256" key="1">
    <source>
        <dbReference type="ARBA" id="ARBA00006721"/>
    </source>
</evidence>
<dbReference type="OrthoDB" id="47375at2759"/>
<dbReference type="AlphaFoldDB" id="A0A6S7L067"/>
<reference evidence="4" key="1">
    <citation type="submission" date="2020-04" db="EMBL/GenBank/DDBJ databases">
        <authorList>
            <person name="Alioto T."/>
            <person name="Alioto T."/>
            <person name="Gomez Garrido J."/>
        </authorList>
    </citation>
    <scope>NUCLEOTIDE SEQUENCE</scope>
    <source>
        <strain evidence="4">A484AB</strain>
    </source>
</reference>
<evidence type="ECO:0000313" key="5">
    <source>
        <dbReference type="Proteomes" id="UP001152795"/>
    </source>
</evidence>
<evidence type="ECO:0000256" key="3">
    <source>
        <dbReference type="ARBA" id="ARBA00022679"/>
    </source>
</evidence>
<dbReference type="EMBL" id="CACRXK020013850">
    <property type="protein sequence ID" value="CAB4025839.1"/>
    <property type="molecule type" value="Genomic_DNA"/>
</dbReference>
<organism evidence="4 5">
    <name type="scientific">Paramuricea clavata</name>
    <name type="common">Red gorgonian</name>
    <name type="synonym">Violescent sea-whip</name>
    <dbReference type="NCBI Taxonomy" id="317549"/>
    <lineage>
        <taxon>Eukaryota</taxon>
        <taxon>Metazoa</taxon>
        <taxon>Cnidaria</taxon>
        <taxon>Anthozoa</taxon>
        <taxon>Octocorallia</taxon>
        <taxon>Malacalcyonacea</taxon>
        <taxon>Plexauridae</taxon>
        <taxon>Paramuricea</taxon>
    </lineage>
</organism>
<dbReference type="PANTHER" id="PTHR10730">
    <property type="entry name" value="PROCOLLAGEN-LYSINE,2-OXOGLUTARATE 5-DIOXYGENASE/GLYCOSYLTRANSFERASE 25 FAMILY MEMBER"/>
    <property type="match status" value="1"/>
</dbReference>
<comment type="caution">
    <text evidence="4">The sequence shown here is derived from an EMBL/GenBank/DDBJ whole genome shotgun (WGS) entry which is preliminary data.</text>
</comment>
<keyword evidence="3" id="KW-0808">Transferase</keyword>
<proteinExistence type="inferred from homology"/>
<dbReference type="Gene3D" id="3.90.550.10">
    <property type="entry name" value="Spore Coat Polysaccharide Biosynthesis Protein SpsA, Chain A"/>
    <property type="match status" value="1"/>
</dbReference>
<dbReference type="InterPro" id="IPR050757">
    <property type="entry name" value="Collagen_mod_GT25"/>
</dbReference>
<evidence type="ECO:0000256" key="2">
    <source>
        <dbReference type="ARBA" id="ARBA00022676"/>
    </source>
</evidence>
<keyword evidence="2" id="KW-0328">Glycosyltransferase</keyword>
<name>A0A6S7L067_PARCT</name>
<dbReference type="PANTHER" id="PTHR10730:SF53">
    <property type="entry name" value="GLYCOSYLTRANSFERASE 25 FAMILY MEMBER"/>
    <property type="match status" value="1"/>
</dbReference>
<dbReference type="GO" id="GO:0050211">
    <property type="term" value="F:procollagen galactosyltransferase activity"/>
    <property type="evidence" value="ECO:0007669"/>
    <property type="project" value="TreeGrafter"/>
</dbReference>
<dbReference type="Proteomes" id="UP001152795">
    <property type="component" value="Unassembled WGS sequence"/>
</dbReference>
<comment type="similarity">
    <text evidence="1">Belongs to the glycosyltransferase 25 family.</text>
</comment>